<protein>
    <submittedName>
        <fullName evidence="1">Uncharacterized protein</fullName>
    </submittedName>
</protein>
<sequence>MVIFSLPFLTSHHKPLLITEDAVNVMPNSVLVYGILLNDGT</sequence>
<accession>Q7MI61</accession>
<evidence type="ECO:0000313" key="2">
    <source>
        <dbReference type="Proteomes" id="UP000002675"/>
    </source>
</evidence>
<reference evidence="1 2" key="1">
    <citation type="journal article" date="2003" name="Genome Res.">
        <title>Comparative genome analysis of Vibrio vulnificus, a marine pathogen.</title>
        <authorList>
            <person name="Chen C.Y."/>
            <person name="Wu K.M."/>
            <person name="Chang Y.C."/>
            <person name="Chang C.H."/>
            <person name="Tsai H.C."/>
            <person name="Liao T.L."/>
            <person name="Liu Y.M."/>
            <person name="Chen H.J."/>
            <person name="Shen A.B."/>
            <person name="Li J.C."/>
            <person name="Su T.L."/>
            <person name="Shao C.P."/>
            <person name="Lee C.T."/>
            <person name="Hor L.I."/>
            <person name="Tsai S.F."/>
        </authorList>
    </citation>
    <scope>NUCLEOTIDE SEQUENCE [LARGE SCALE GENOMIC DNA]</scope>
    <source>
        <strain evidence="1 2">YJ016</strain>
    </source>
</reference>
<dbReference type="KEGG" id="vvy:VV2655"/>
<dbReference type="Proteomes" id="UP000002675">
    <property type="component" value="Chromosome I"/>
</dbReference>
<dbReference type="HOGENOM" id="CLU_3278677_0_0_6"/>
<organism evidence="1 2">
    <name type="scientific">Vibrio vulnificus (strain YJ016)</name>
    <dbReference type="NCBI Taxonomy" id="196600"/>
    <lineage>
        <taxon>Bacteria</taxon>
        <taxon>Pseudomonadati</taxon>
        <taxon>Pseudomonadota</taxon>
        <taxon>Gammaproteobacteria</taxon>
        <taxon>Vibrionales</taxon>
        <taxon>Vibrionaceae</taxon>
        <taxon>Vibrio</taxon>
    </lineage>
</organism>
<evidence type="ECO:0000313" key="1">
    <source>
        <dbReference type="EMBL" id="BAC95420.1"/>
    </source>
</evidence>
<dbReference type="AlphaFoldDB" id="Q7MI61"/>
<gene>
    <name evidence="1" type="ordered locus">VV2655</name>
</gene>
<proteinExistence type="predicted"/>
<dbReference type="EMBL" id="BA000037">
    <property type="protein sequence ID" value="BAC95420.1"/>
    <property type="molecule type" value="Genomic_DNA"/>
</dbReference>
<name>Q7MI61_VIBVY</name>